<organism evidence="1 2">
    <name type="scientific">Candidatus Limosilactobacillus merdigallinarum</name>
    <dbReference type="NCBI Taxonomy" id="2838652"/>
    <lineage>
        <taxon>Bacteria</taxon>
        <taxon>Bacillati</taxon>
        <taxon>Bacillota</taxon>
        <taxon>Bacilli</taxon>
        <taxon>Lactobacillales</taxon>
        <taxon>Lactobacillaceae</taxon>
        <taxon>Limosilactobacillus</taxon>
    </lineage>
</organism>
<name>A0A9D1VHH5_9LACO</name>
<dbReference type="AlphaFoldDB" id="A0A9D1VHH5"/>
<evidence type="ECO:0000313" key="1">
    <source>
        <dbReference type="EMBL" id="HIX35273.1"/>
    </source>
</evidence>
<proteinExistence type="predicted"/>
<dbReference type="EMBL" id="DXFH01000008">
    <property type="protein sequence ID" value="HIX35273.1"/>
    <property type="molecule type" value="Genomic_DNA"/>
</dbReference>
<gene>
    <name evidence="1" type="ORF">H9856_02515</name>
</gene>
<sequence length="633" mass="70545">MDADSGVLHETPEGTPFYFDYYDSWMAYTYLDGQLITMNKVVNNVSALREYVSEALAAKDGQIINFGEAYSNGFPTNWAISTGGVPEGTSTQSSICTLFTDDGIYVIGLRGILGHENHAVAVKVPWALVNSQYKDLYAQHNTVPYTPTASDHHQHQGGDTVTSNQNLGNLDSYQLTSNQSGQAVLHVSGWHAADASQTQQNSFLIVFDNTTHREVARQRINMGSRFNVEQALPNVYNAGNSGFNQDIVIPNSSISHQLSLVARYSDSSNGEGQNTDMWFNGLHFDTSNPGYLDTVKVNNGRIEITGWYASNLALGCAYHTIIVLDAQTNREIARTMTKKISRDDVARAYPMIANANQSGFDVSFDLNPAFVNDNLRVVSRWSASEDADSDYVDYWFNPTKLSIDRGNHAHMDSITSNQNKVTVSGWNATNESFGQKYHYIIAFDKKTNREITRQLVQNVARPDVAKAFPNEVNAGQSGFTASFDLTPAMANDQITYISRWSADPAGNNDYADYWFDPVQKINRACLDKESYNAKQNTLNVAGWHANDASIYEPYHILILFDATTNKEITRQTAKQVDRPDVARAFGDTRTAGDAGFNNTFTSFKPVAGYYYKLVSRYSLKADANSNYTDYWLW</sequence>
<dbReference type="Proteomes" id="UP000824231">
    <property type="component" value="Unassembled WGS sequence"/>
</dbReference>
<comment type="caution">
    <text evidence="1">The sequence shown here is derived from an EMBL/GenBank/DDBJ whole genome shotgun (WGS) entry which is preliminary data.</text>
</comment>
<accession>A0A9D1VHH5</accession>
<reference evidence="1" key="2">
    <citation type="submission" date="2021-04" db="EMBL/GenBank/DDBJ databases">
        <authorList>
            <person name="Gilroy R."/>
        </authorList>
    </citation>
    <scope>NUCLEOTIDE SEQUENCE</scope>
    <source>
        <strain evidence="1">ChiSxjej3B15-572</strain>
    </source>
</reference>
<evidence type="ECO:0000313" key="2">
    <source>
        <dbReference type="Proteomes" id="UP000824231"/>
    </source>
</evidence>
<protein>
    <submittedName>
        <fullName evidence="1">Uncharacterized protein</fullName>
    </submittedName>
</protein>
<reference evidence="1" key="1">
    <citation type="journal article" date="2021" name="PeerJ">
        <title>Extensive microbial diversity within the chicken gut microbiome revealed by metagenomics and culture.</title>
        <authorList>
            <person name="Gilroy R."/>
            <person name="Ravi A."/>
            <person name="Getino M."/>
            <person name="Pursley I."/>
            <person name="Horton D.L."/>
            <person name="Alikhan N.F."/>
            <person name="Baker D."/>
            <person name="Gharbi K."/>
            <person name="Hall N."/>
            <person name="Watson M."/>
            <person name="Adriaenssens E.M."/>
            <person name="Foster-Nyarko E."/>
            <person name="Jarju S."/>
            <person name="Secka A."/>
            <person name="Antonio M."/>
            <person name="Oren A."/>
            <person name="Chaudhuri R.R."/>
            <person name="La Ragione R."/>
            <person name="Hildebrand F."/>
            <person name="Pallen M.J."/>
        </authorList>
    </citation>
    <scope>NUCLEOTIDE SEQUENCE</scope>
    <source>
        <strain evidence="1">ChiSxjej3B15-572</strain>
    </source>
</reference>